<gene>
    <name evidence="2" type="ORF">XTALMG727_1629</name>
</gene>
<feature type="region of interest" description="Disordered" evidence="1">
    <location>
        <begin position="226"/>
        <end position="269"/>
    </location>
</feature>
<evidence type="ECO:0000313" key="3">
    <source>
        <dbReference type="Proteomes" id="UP000046187"/>
    </source>
</evidence>
<protein>
    <submittedName>
        <fullName evidence="2">Uncharacterized protein</fullName>
    </submittedName>
</protein>
<keyword evidence="3" id="KW-1185">Reference proteome</keyword>
<dbReference type="AlphaFoldDB" id="A0A0K2ZKJ2"/>
<evidence type="ECO:0000313" key="2">
    <source>
        <dbReference type="EMBL" id="CTP86281.1"/>
    </source>
</evidence>
<dbReference type="EMBL" id="CXOI01000023">
    <property type="protein sequence ID" value="CTP86281.1"/>
    <property type="molecule type" value="Genomic_DNA"/>
</dbReference>
<reference evidence="3" key="1">
    <citation type="submission" date="2015-07" db="EMBL/GenBank/DDBJ databases">
        <authorList>
            <person name="Wibberg D."/>
        </authorList>
    </citation>
    <scope>NUCLEOTIDE SEQUENCE [LARGE SCALE GENOMIC DNA]</scope>
</reference>
<organism evidence="2 3">
    <name type="scientific">Xanthomonas graminis pv. arrhenatheri LMG 727</name>
    <dbReference type="NCBI Taxonomy" id="1195923"/>
    <lineage>
        <taxon>Bacteria</taxon>
        <taxon>Pseudomonadati</taxon>
        <taxon>Pseudomonadota</taxon>
        <taxon>Gammaproteobacteria</taxon>
        <taxon>Lysobacterales</taxon>
        <taxon>Lysobacteraceae</taxon>
        <taxon>Xanthomonas</taxon>
        <taxon>Xanthomonas translucens group</taxon>
        <taxon>Xanthomonas graminis</taxon>
    </lineage>
</organism>
<feature type="region of interest" description="Disordered" evidence="1">
    <location>
        <begin position="84"/>
        <end position="109"/>
    </location>
</feature>
<feature type="compositionally biased region" description="Low complexity" evidence="1">
    <location>
        <begin position="258"/>
        <end position="269"/>
    </location>
</feature>
<dbReference type="Proteomes" id="UP000046187">
    <property type="component" value="Unassembled WGS sequence"/>
</dbReference>
<proteinExistence type="predicted"/>
<evidence type="ECO:0000256" key="1">
    <source>
        <dbReference type="SAM" id="MobiDB-lite"/>
    </source>
</evidence>
<name>A0A0K2ZKJ2_9XANT</name>
<sequence>MRRSGIAQEQMRKTAQTFSRCSALASLPARRRALHRGGDDDAAVASACLRMLLTGTSRTCERTRRACARQRVRCRVHVRLDRPTAPRRMHATTNTSDRANATPLADAGRSAARAAAIGRRFARAPDCDAHHRDCQKTDARFAAIRCRCSGVAFRHVATTSCASMCAARPASSACRLASVARSVARVAPARRYVGHSETCRAPDRQTSRTIESALRFPLPPSFVPRKRKPAAQGGRFDCRDEAVRLSGRLPRAARRSRPGSATRSTAPGR</sequence>
<accession>A0A0K2ZKJ2</accession>